<dbReference type="Pfam" id="PF13837">
    <property type="entry name" value="Myb_DNA-bind_4"/>
    <property type="match status" value="1"/>
</dbReference>
<dbReference type="PANTHER" id="PTHR31307">
    <property type="entry name" value="TRIHELIX TRANSCRIPTION FACTOR ASIL2"/>
    <property type="match status" value="1"/>
</dbReference>
<feature type="compositionally biased region" description="Polar residues" evidence="1">
    <location>
        <begin position="83"/>
        <end position="98"/>
    </location>
</feature>
<name>A0AAU9LUX5_9ASTR</name>
<sequence>MQRRNSNIPSLKLVRRFPPPCWTQDEALGLIQAYQKKRYALRRGYLRTADWDAVAKEVIRICPGVVPTKTSAQCRHKMERNSDNVTVPRNERSPSSTTMFLKPRIGDELFLQR</sequence>
<comment type="caution">
    <text evidence="3">The sequence shown here is derived from an EMBL/GenBank/DDBJ whole genome shotgun (WGS) entry which is preliminary data.</text>
</comment>
<feature type="domain" description="Myb-like" evidence="2">
    <location>
        <begin position="22"/>
        <end position="82"/>
    </location>
</feature>
<feature type="region of interest" description="Disordered" evidence="1">
    <location>
        <begin position="79"/>
        <end position="98"/>
    </location>
</feature>
<evidence type="ECO:0000313" key="4">
    <source>
        <dbReference type="Proteomes" id="UP001157418"/>
    </source>
</evidence>
<dbReference type="InterPro" id="IPR044822">
    <property type="entry name" value="Myb_DNA-bind_4"/>
</dbReference>
<gene>
    <name evidence="3" type="ORF">LVIROSA_LOCUS4018</name>
</gene>
<evidence type="ECO:0000259" key="2">
    <source>
        <dbReference type="PROSITE" id="PS50090"/>
    </source>
</evidence>
<dbReference type="InterPro" id="IPR044823">
    <property type="entry name" value="ASIL1/2-like"/>
</dbReference>
<dbReference type="AlphaFoldDB" id="A0AAU9LUX5"/>
<dbReference type="Gene3D" id="1.10.10.60">
    <property type="entry name" value="Homeodomain-like"/>
    <property type="match status" value="1"/>
</dbReference>
<dbReference type="Proteomes" id="UP001157418">
    <property type="component" value="Unassembled WGS sequence"/>
</dbReference>
<evidence type="ECO:0000313" key="3">
    <source>
        <dbReference type="EMBL" id="CAH1416238.1"/>
    </source>
</evidence>
<dbReference type="InterPro" id="IPR001005">
    <property type="entry name" value="SANT/Myb"/>
</dbReference>
<dbReference type="PANTHER" id="PTHR31307:SF43">
    <property type="entry name" value="TRIHELIX TRANSCRIPTION FACTOR ASIL2-LIKE"/>
    <property type="match status" value="1"/>
</dbReference>
<evidence type="ECO:0000256" key="1">
    <source>
        <dbReference type="SAM" id="MobiDB-lite"/>
    </source>
</evidence>
<dbReference type="PROSITE" id="PS50090">
    <property type="entry name" value="MYB_LIKE"/>
    <property type="match status" value="1"/>
</dbReference>
<dbReference type="EMBL" id="CAKMRJ010000002">
    <property type="protein sequence ID" value="CAH1416238.1"/>
    <property type="molecule type" value="Genomic_DNA"/>
</dbReference>
<proteinExistence type="predicted"/>
<reference evidence="3 4" key="1">
    <citation type="submission" date="2022-01" db="EMBL/GenBank/DDBJ databases">
        <authorList>
            <person name="Xiong W."/>
            <person name="Schranz E."/>
        </authorList>
    </citation>
    <scope>NUCLEOTIDE SEQUENCE [LARGE SCALE GENOMIC DNA]</scope>
</reference>
<dbReference type="CDD" id="cd00167">
    <property type="entry name" value="SANT"/>
    <property type="match status" value="1"/>
</dbReference>
<protein>
    <recommendedName>
        <fullName evidence="2">Myb-like domain-containing protein</fullName>
    </recommendedName>
</protein>
<keyword evidence="4" id="KW-1185">Reference proteome</keyword>
<accession>A0AAU9LUX5</accession>
<organism evidence="3 4">
    <name type="scientific">Lactuca virosa</name>
    <dbReference type="NCBI Taxonomy" id="75947"/>
    <lineage>
        <taxon>Eukaryota</taxon>
        <taxon>Viridiplantae</taxon>
        <taxon>Streptophyta</taxon>
        <taxon>Embryophyta</taxon>
        <taxon>Tracheophyta</taxon>
        <taxon>Spermatophyta</taxon>
        <taxon>Magnoliopsida</taxon>
        <taxon>eudicotyledons</taxon>
        <taxon>Gunneridae</taxon>
        <taxon>Pentapetalae</taxon>
        <taxon>asterids</taxon>
        <taxon>campanulids</taxon>
        <taxon>Asterales</taxon>
        <taxon>Asteraceae</taxon>
        <taxon>Cichorioideae</taxon>
        <taxon>Cichorieae</taxon>
        <taxon>Lactucinae</taxon>
        <taxon>Lactuca</taxon>
    </lineage>
</organism>